<gene>
    <name evidence="1" type="ORF">V2W30_14260</name>
</gene>
<sequence length="339" mass="36477">MSSRAPGTSRSAIRPARCPNGTWETASARPHPRLRPGVIGYRGFRLDFPEPRSRLEAPIGAVTLMLGFRGSVRITEAGGGWVGVGRDRGPRPTGLRTVELTSVLSGLTTTPALGEHSGRLAGVEVLLTPWAAFRIFGTELHELSRWKVHPDELGALRAGVVEELSCVLGELSSWRARFRLLDATLGGWLETGPHCASGTVHAWYALTHSGGALPVTRLADEVGWSVRHLENRFREQIGLSPKSAARVLRLQRARRLLCAGSTQAETAAACGYYDQAHLSGEFKAMTGCTPREFALARGARTDPGGPPATDRLNGEATSLVLRRDTRSGSTHFSKTGGMC</sequence>
<evidence type="ECO:0000313" key="2">
    <source>
        <dbReference type="Proteomes" id="UP001432251"/>
    </source>
</evidence>
<accession>A0ACD5AB15</accession>
<name>A0ACD5AB15_9ACTN</name>
<dbReference type="Proteomes" id="UP001432251">
    <property type="component" value="Chromosome"/>
</dbReference>
<dbReference type="EMBL" id="CP146022">
    <property type="protein sequence ID" value="WWQ64392.1"/>
    <property type="molecule type" value="Genomic_DNA"/>
</dbReference>
<evidence type="ECO:0000313" key="1">
    <source>
        <dbReference type="EMBL" id="WWQ64392.1"/>
    </source>
</evidence>
<protein>
    <submittedName>
        <fullName evidence="1">Helix-turn-helix domain-containing protein</fullName>
    </submittedName>
</protein>
<organism evidence="1 2">
    <name type="scientific">Streptomyces citrinus</name>
    <dbReference type="NCBI Taxonomy" id="3118173"/>
    <lineage>
        <taxon>Bacteria</taxon>
        <taxon>Bacillati</taxon>
        <taxon>Actinomycetota</taxon>
        <taxon>Actinomycetes</taxon>
        <taxon>Kitasatosporales</taxon>
        <taxon>Streptomycetaceae</taxon>
        <taxon>Streptomyces</taxon>
    </lineage>
</organism>
<proteinExistence type="predicted"/>
<keyword evidence="2" id="KW-1185">Reference proteome</keyword>
<reference evidence="1" key="1">
    <citation type="journal article" date="2025" name="Int. J. Syst. Evol. Microbiol.">
        <title>Streptomyces citrinus sp. nov., with yellow diffusible pigment.</title>
        <authorList>
            <person name="He Y."/>
            <person name="Yang E."/>
            <person name="Xu J."/>
            <person name="Sun Y."/>
            <person name="Sun L."/>
        </authorList>
    </citation>
    <scope>NUCLEOTIDE SEQUENCE</scope>
    <source>
        <strain evidence="1">Q6</strain>
    </source>
</reference>